<dbReference type="EMBL" id="JBDFQZ010000002">
    <property type="protein sequence ID" value="KAK9750349.1"/>
    <property type="molecule type" value="Genomic_DNA"/>
</dbReference>
<comment type="caution">
    <text evidence="3">The sequence shown here is derived from an EMBL/GenBank/DDBJ whole genome shotgun (WGS) entry which is preliminary data.</text>
</comment>
<name>A0AAW1MMQ9_SAPOF</name>
<proteinExistence type="predicted"/>
<evidence type="ECO:0000313" key="4">
    <source>
        <dbReference type="Proteomes" id="UP001443914"/>
    </source>
</evidence>
<dbReference type="Pfam" id="PF10536">
    <property type="entry name" value="PMD"/>
    <property type="match status" value="1"/>
</dbReference>
<dbReference type="InterPro" id="IPR019557">
    <property type="entry name" value="AminoTfrase-like_pln_mobile"/>
</dbReference>
<gene>
    <name evidence="3" type="ORF">RND81_02G189800</name>
</gene>
<sequence length="431" mass="48760">MSTESMHTDEFLDRALGEEYDAVVSAARGESGGGASTSGRVTRSRSGRGPSRRRGRPRRAAQPVQEAEDVDADEIAAWVEAEQQRQEEEARGRPDYPRGPGLREDFAQGWEPSQLVLAPECHLSQRVIRGWPRGNLRTFSGFTSVFDAFDVLSVRSRQFLLGCAFAPLIRAWAVISEKKVKANLMLLRAFLDRYWDTTTTFHMPGYEAGVTLLGFAVITGLPCGEEALVFDRPLERFDSPGVVQAIGSGVIVKRQESRGSLVNTCYIQDYFRGEGRYHYSAGDDEQNARLWLWWFFAALHFGEKGERATTLLLLYLMDWGSMDRYDWVILALGLTIKYCRDVVRPDHLDQGSKPSLVFPGLIMESWVLSHFPSLLPRGFVAPRTFPAVHAWGTGNRKKLRFDYDEVRRELNSMTYEQFAPKPWGRYTGVPT</sequence>
<keyword evidence="4" id="KW-1185">Reference proteome</keyword>
<feature type="region of interest" description="Disordered" evidence="1">
    <location>
        <begin position="23"/>
        <end position="102"/>
    </location>
</feature>
<evidence type="ECO:0000256" key="1">
    <source>
        <dbReference type="SAM" id="MobiDB-lite"/>
    </source>
</evidence>
<dbReference type="GO" id="GO:0010073">
    <property type="term" value="P:meristem maintenance"/>
    <property type="evidence" value="ECO:0007669"/>
    <property type="project" value="InterPro"/>
</dbReference>
<dbReference type="Proteomes" id="UP001443914">
    <property type="component" value="Unassembled WGS sequence"/>
</dbReference>
<reference evidence="3" key="1">
    <citation type="submission" date="2024-03" db="EMBL/GenBank/DDBJ databases">
        <title>WGS assembly of Saponaria officinalis var. Norfolk2.</title>
        <authorList>
            <person name="Jenkins J."/>
            <person name="Shu S."/>
            <person name="Grimwood J."/>
            <person name="Barry K."/>
            <person name="Goodstein D."/>
            <person name="Schmutz J."/>
            <person name="Leebens-Mack J."/>
            <person name="Osbourn A."/>
        </authorList>
    </citation>
    <scope>NUCLEOTIDE SEQUENCE [LARGE SCALE GENOMIC DNA]</scope>
    <source>
        <strain evidence="3">JIC</strain>
    </source>
</reference>
<evidence type="ECO:0000313" key="3">
    <source>
        <dbReference type="EMBL" id="KAK9750349.1"/>
    </source>
</evidence>
<evidence type="ECO:0000259" key="2">
    <source>
        <dbReference type="Pfam" id="PF10536"/>
    </source>
</evidence>
<feature type="compositionally biased region" description="Basic and acidic residues" evidence="1">
    <location>
        <begin position="82"/>
        <end position="102"/>
    </location>
</feature>
<dbReference type="PANTHER" id="PTHR46033">
    <property type="entry name" value="PROTEIN MAIN-LIKE 2"/>
    <property type="match status" value="1"/>
</dbReference>
<feature type="domain" description="Aminotransferase-like plant mobile" evidence="2">
    <location>
        <begin position="174"/>
        <end position="423"/>
    </location>
</feature>
<dbReference type="InterPro" id="IPR044824">
    <property type="entry name" value="MAIN-like"/>
</dbReference>
<dbReference type="AlphaFoldDB" id="A0AAW1MMQ9"/>
<feature type="compositionally biased region" description="Basic residues" evidence="1">
    <location>
        <begin position="42"/>
        <end position="59"/>
    </location>
</feature>
<organism evidence="3 4">
    <name type="scientific">Saponaria officinalis</name>
    <name type="common">Common soapwort</name>
    <name type="synonym">Lychnis saponaria</name>
    <dbReference type="NCBI Taxonomy" id="3572"/>
    <lineage>
        <taxon>Eukaryota</taxon>
        <taxon>Viridiplantae</taxon>
        <taxon>Streptophyta</taxon>
        <taxon>Embryophyta</taxon>
        <taxon>Tracheophyta</taxon>
        <taxon>Spermatophyta</taxon>
        <taxon>Magnoliopsida</taxon>
        <taxon>eudicotyledons</taxon>
        <taxon>Gunneridae</taxon>
        <taxon>Pentapetalae</taxon>
        <taxon>Caryophyllales</taxon>
        <taxon>Caryophyllaceae</taxon>
        <taxon>Caryophylleae</taxon>
        <taxon>Saponaria</taxon>
    </lineage>
</organism>
<accession>A0AAW1MMQ9</accession>
<dbReference type="PANTHER" id="PTHR46033:SF8">
    <property type="entry name" value="PROTEIN MAINTENANCE OF MERISTEMS-LIKE"/>
    <property type="match status" value="1"/>
</dbReference>
<protein>
    <recommendedName>
        <fullName evidence="2">Aminotransferase-like plant mobile domain-containing protein</fullName>
    </recommendedName>
</protein>